<reference evidence="1" key="2">
    <citation type="submission" date="2019-11" db="EMBL/GenBank/DDBJ databases">
        <title>Improved Assembly of Tolypothrix boutellei genome.</title>
        <authorList>
            <person name="Sarangi A.N."/>
            <person name="Mukherjee M."/>
            <person name="Ghosh S."/>
            <person name="Singh D."/>
            <person name="Das A."/>
            <person name="Kant S."/>
            <person name="Prusty A."/>
            <person name="Tripathy S."/>
        </authorList>
    </citation>
    <scope>NUCLEOTIDE SEQUENCE</scope>
    <source>
        <strain evidence="1">VB521301</strain>
    </source>
</reference>
<dbReference type="AlphaFoldDB" id="A0A8S9TBP8"/>
<dbReference type="EMBL" id="JHEG04000001">
    <property type="protein sequence ID" value="KAF3888843.1"/>
    <property type="molecule type" value="Genomic_DNA"/>
</dbReference>
<protein>
    <submittedName>
        <fullName evidence="1">Uncharacterized protein</fullName>
    </submittedName>
</protein>
<evidence type="ECO:0000313" key="2">
    <source>
        <dbReference type="Proteomes" id="UP000029738"/>
    </source>
</evidence>
<dbReference type="InterPro" id="IPR054637">
    <property type="entry name" value="Asr1405_Asl0597-like"/>
</dbReference>
<evidence type="ECO:0000313" key="1">
    <source>
        <dbReference type="EMBL" id="KAF3888843.1"/>
    </source>
</evidence>
<keyword evidence="2" id="KW-1185">Reference proteome</keyword>
<accession>A0A8S9TBP8</accession>
<organism evidence="1 2">
    <name type="scientific">Tolypothrix bouteillei VB521301</name>
    <dbReference type="NCBI Taxonomy" id="1479485"/>
    <lineage>
        <taxon>Bacteria</taxon>
        <taxon>Bacillati</taxon>
        <taxon>Cyanobacteriota</taxon>
        <taxon>Cyanophyceae</taxon>
        <taxon>Nostocales</taxon>
        <taxon>Tolypothrichaceae</taxon>
        <taxon>Tolypothrix</taxon>
    </lineage>
</organism>
<comment type="caution">
    <text evidence="1">The sequence shown here is derived from an EMBL/GenBank/DDBJ whole genome shotgun (WGS) entry which is preliminary data.</text>
</comment>
<dbReference type="OrthoDB" id="515027at2"/>
<name>A0A8S9TBP8_9CYAN</name>
<gene>
    <name evidence="1" type="ORF">DA73_0400027685</name>
</gene>
<dbReference type="RefSeq" id="WP_072040833.1">
    <property type="nucleotide sequence ID" value="NZ_JHEG04000001.1"/>
</dbReference>
<proteinExistence type="predicted"/>
<dbReference type="Proteomes" id="UP000029738">
    <property type="component" value="Unassembled WGS sequence"/>
</dbReference>
<sequence>MKPLTSQPHEEKYNIEVNRADRWQIYHRLRELDIPCWCETNQPLTVDINNVTAAIQIWSVVRQSTASRRELVSTLKKCWQIRYRQS</sequence>
<dbReference type="NCBIfam" id="NF045598">
    <property type="entry name" value="asr1405_asl0597"/>
    <property type="match status" value="1"/>
</dbReference>
<reference evidence="1" key="1">
    <citation type="journal article" date="2015" name="Genome Announc.">
        <title>Draft Genome Sequence of Tolypothrix boutellei Strain VB521301.</title>
        <authorList>
            <person name="Chandrababunaidu M.M."/>
            <person name="Singh D."/>
            <person name="Sen D."/>
            <person name="Bhan S."/>
            <person name="Das S."/>
            <person name="Gupta A."/>
            <person name="Adhikary S.P."/>
            <person name="Tripathy S."/>
        </authorList>
    </citation>
    <scope>NUCLEOTIDE SEQUENCE</scope>
    <source>
        <strain evidence="1">VB521301</strain>
    </source>
</reference>